<dbReference type="PANTHER" id="PTHR43527">
    <property type="entry name" value="4-DIPHOSPHOCYTIDYL-2-C-METHYL-D-ERYTHRITOL KINASE, CHLOROPLASTIC"/>
    <property type="match status" value="1"/>
</dbReference>
<dbReference type="Pfam" id="PF08544">
    <property type="entry name" value="GHMP_kinases_C"/>
    <property type="match status" value="1"/>
</dbReference>
<feature type="active site" evidence="10">
    <location>
        <position position="10"/>
    </location>
</feature>
<organism evidence="13 14">
    <name type="scientific">Thioclava kandeliae</name>
    <dbReference type="NCBI Taxonomy" id="3070818"/>
    <lineage>
        <taxon>Bacteria</taxon>
        <taxon>Pseudomonadati</taxon>
        <taxon>Pseudomonadota</taxon>
        <taxon>Alphaproteobacteria</taxon>
        <taxon>Rhodobacterales</taxon>
        <taxon>Paracoccaceae</taxon>
        <taxon>Thioclava</taxon>
    </lineage>
</organism>
<gene>
    <name evidence="10" type="primary">ispE</name>
    <name evidence="13" type="ORF">VSX56_09495</name>
</gene>
<evidence type="ECO:0000256" key="5">
    <source>
        <dbReference type="ARBA" id="ARBA00022741"/>
    </source>
</evidence>
<dbReference type="HAMAP" id="MF_00061">
    <property type="entry name" value="IspE"/>
    <property type="match status" value="1"/>
</dbReference>
<feature type="active site" evidence="10">
    <location>
        <position position="134"/>
    </location>
</feature>
<evidence type="ECO:0000256" key="7">
    <source>
        <dbReference type="ARBA" id="ARBA00022840"/>
    </source>
</evidence>
<name>A0ABV1SH86_9RHOB</name>
<dbReference type="InterPro" id="IPR006204">
    <property type="entry name" value="GHMP_kinase_N_dom"/>
</dbReference>
<protein>
    <recommendedName>
        <fullName evidence="3 10">4-diphosphocytidyl-2-C-methyl-D-erythritol kinase</fullName>
        <shortName evidence="10">CMK</shortName>
        <ecNumber evidence="2 10">2.7.1.148</ecNumber>
    </recommendedName>
    <alternativeName>
        <fullName evidence="9 10">4-(cytidine-5'-diphospho)-2-C-methyl-D-erythritol kinase</fullName>
    </alternativeName>
</protein>
<evidence type="ECO:0000256" key="4">
    <source>
        <dbReference type="ARBA" id="ARBA00022679"/>
    </source>
</evidence>
<evidence type="ECO:0000256" key="3">
    <source>
        <dbReference type="ARBA" id="ARBA00017473"/>
    </source>
</evidence>
<dbReference type="GO" id="GO:0050515">
    <property type="term" value="F:4-(cytidine 5'-diphospho)-2-C-methyl-D-erythritol kinase activity"/>
    <property type="evidence" value="ECO:0007669"/>
    <property type="project" value="UniProtKB-EC"/>
</dbReference>
<dbReference type="InterPro" id="IPR020568">
    <property type="entry name" value="Ribosomal_Su5_D2-typ_SF"/>
</dbReference>
<evidence type="ECO:0000256" key="1">
    <source>
        <dbReference type="ARBA" id="ARBA00009684"/>
    </source>
</evidence>
<dbReference type="InterPro" id="IPR014721">
    <property type="entry name" value="Ribsml_uS5_D2-typ_fold_subgr"/>
</dbReference>
<proteinExistence type="inferred from homology"/>
<evidence type="ECO:0000256" key="9">
    <source>
        <dbReference type="ARBA" id="ARBA00032554"/>
    </source>
</evidence>
<dbReference type="PANTHER" id="PTHR43527:SF2">
    <property type="entry name" value="4-DIPHOSPHOCYTIDYL-2-C-METHYL-D-ERYTHRITOL KINASE, CHLOROPLASTIC"/>
    <property type="match status" value="1"/>
</dbReference>
<evidence type="ECO:0000259" key="11">
    <source>
        <dbReference type="Pfam" id="PF00288"/>
    </source>
</evidence>
<feature type="binding site" evidence="10">
    <location>
        <begin position="95"/>
        <end position="105"/>
    </location>
    <ligand>
        <name>ATP</name>
        <dbReference type="ChEBI" id="CHEBI:30616"/>
    </ligand>
</feature>
<comment type="caution">
    <text evidence="13">The sequence shown here is derived from an EMBL/GenBank/DDBJ whole genome shotgun (WGS) entry which is preliminary data.</text>
</comment>
<keyword evidence="14" id="KW-1185">Reference proteome</keyword>
<evidence type="ECO:0000256" key="10">
    <source>
        <dbReference type="HAMAP-Rule" id="MF_00061"/>
    </source>
</evidence>
<evidence type="ECO:0000259" key="12">
    <source>
        <dbReference type="Pfam" id="PF08544"/>
    </source>
</evidence>
<comment type="catalytic activity">
    <reaction evidence="10">
        <text>4-CDP-2-C-methyl-D-erythritol + ATP = 4-CDP-2-C-methyl-D-erythritol 2-phosphate + ADP + H(+)</text>
        <dbReference type="Rhea" id="RHEA:18437"/>
        <dbReference type="ChEBI" id="CHEBI:15378"/>
        <dbReference type="ChEBI" id="CHEBI:30616"/>
        <dbReference type="ChEBI" id="CHEBI:57823"/>
        <dbReference type="ChEBI" id="CHEBI:57919"/>
        <dbReference type="ChEBI" id="CHEBI:456216"/>
        <dbReference type="EC" id="2.7.1.148"/>
    </reaction>
</comment>
<keyword evidence="6 10" id="KW-0418">Kinase</keyword>
<keyword evidence="7 10" id="KW-0067">ATP-binding</keyword>
<feature type="domain" description="GHMP kinase C-terminal" evidence="12">
    <location>
        <begin position="215"/>
        <end position="276"/>
    </location>
</feature>
<dbReference type="Gene3D" id="3.30.230.10">
    <property type="match status" value="1"/>
</dbReference>
<evidence type="ECO:0000313" key="14">
    <source>
        <dbReference type="Proteomes" id="UP001438953"/>
    </source>
</evidence>
<dbReference type="SUPFAM" id="SSF54211">
    <property type="entry name" value="Ribosomal protein S5 domain 2-like"/>
    <property type="match status" value="1"/>
</dbReference>
<dbReference type="EMBL" id="JAYWLC010000006">
    <property type="protein sequence ID" value="MER5172011.1"/>
    <property type="molecule type" value="Genomic_DNA"/>
</dbReference>
<evidence type="ECO:0000256" key="8">
    <source>
        <dbReference type="ARBA" id="ARBA00023229"/>
    </source>
</evidence>
<dbReference type="EC" id="2.7.1.148" evidence="2 10"/>
<evidence type="ECO:0000313" key="13">
    <source>
        <dbReference type="EMBL" id="MER5172011.1"/>
    </source>
</evidence>
<dbReference type="Pfam" id="PF00288">
    <property type="entry name" value="GHMP_kinases_N"/>
    <property type="match status" value="1"/>
</dbReference>
<reference evidence="13 14" key="1">
    <citation type="submission" date="2024-06" db="EMBL/GenBank/DDBJ databases">
        <title>Thioclava kandeliae sp. nov. from a rhizosphere soil sample of Kandelia candel in a mangrove.</title>
        <authorList>
            <person name="Mu T."/>
        </authorList>
    </citation>
    <scope>NUCLEOTIDE SEQUENCE [LARGE SCALE GENOMIC DNA]</scope>
    <source>
        <strain evidence="13 14">CPCC 100088</strain>
    </source>
</reference>
<comment type="function">
    <text evidence="10">Catalyzes the phosphorylation of the position 2 hydroxy group of 4-diphosphocytidyl-2C-methyl-D-erythritol.</text>
</comment>
<comment type="pathway">
    <text evidence="10">Isoprenoid biosynthesis; isopentenyl diphosphate biosynthesis via DXP pathway; isopentenyl diphosphate from 1-deoxy-D-xylulose 5-phosphate: step 3/6.</text>
</comment>
<keyword evidence="4 10" id="KW-0808">Transferase</keyword>
<dbReference type="Proteomes" id="UP001438953">
    <property type="component" value="Unassembled WGS sequence"/>
</dbReference>
<keyword evidence="5 10" id="KW-0547">Nucleotide-binding</keyword>
<dbReference type="InterPro" id="IPR013750">
    <property type="entry name" value="GHMP_kinase_C_dom"/>
</dbReference>
<dbReference type="InterPro" id="IPR004424">
    <property type="entry name" value="IspE"/>
</dbReference>
<dbReference type="Gene3D" id="3.30.70.890">
    <property type="entry name" value="GHMP kinase, C-terminal domain"/>
    <property type="match status" value="1"/>
</dbReference>
<dbReference type="PIRSF" id="PIRSF010376">
    <property type="entry name" value="IspE"/>
    <property type="match status" value="1"/>
</dbReference>
<evidence type="ECO:0000256" key="6">
    <source>
        <dbReference type="ARBA" id="ARBA00022777"/>
    </source>
</evidence>
<dbReference type="SUPFAM" id="SSF55060">
    <property type="entry name" value="GHMP Kinase, C-terminal domain"/>
    <property type="match status" value="1"/>
</dbReference>
<accession>A0ABV1SH86</accession>
<dbReference type="NCBIfam" id="NF011202">
    <property type="entry name" value="PRK14608.1"/>
    <property type="match status" value="1"/>
</dbReference>
<evidence type="ECO:0000256" key="2">
    <source>
        <dbReference type="ARBA" id="ARBA00012052"/>
    </source>
</evidence>
<dbReference type="NCBIfam" id="TIGR00154">
    <property type="entry name" value="ispE"/>
    <property type="match status" value="1"/>
</dbReference>
<dbReference type="InterPro" id="IPR036554">
    <property type="entry name" value="GHMP_kinase_C_sf"/>
</dbReference>
<dbReference type="RefSeq" id="WP_339113989.1">
    <property type="nucleotide sequence ID" value="NZ_JAYWLC010000006.1"/>
</dbReference>
<comment type="similarity">
    <text evidence="1 10">Belongs to the GHMP kinase family. IspE subfamily.</text>
</comment>
<feature type="domain" description="GHMP kinase N-terminal" evidence="11">
    <location>
        <begin position="67"/>
        <end position="135"/>
    </location>
</feature>
<sequence length="291" mass="30460">MTLSGIAPAKVNLSLAVTGRRADGYHTLESLVVFAGFGDRLEVAPHEALVLEVDGPFARGVPVDGRNLVLKAAHLLQERTGCRKGARITLTKTLPHGGGIGGGSSDAALALKLLAELWDVPPLSAGEALALGADVPVCMQAPQPQIMRGIGELLVPAPVLPDSWLVLVNPQIETPTGAMFRALARETGVAPAPVLHVPPGMGYEDFALWLAAHGNDFADVLTDAQGPEHMPQIALILEALSLQPGCLMQNLSGSGSTCWGLFATRTQAETAAETLANEKAGWWVQPAQMLS</sequence>
<keyword evidence="8 10" id="KW-0414">Isoprene biosynthesis</keyword>